<accession>A0AAN7Z7P9</accession>
<comment type="caution">
    <text evidence="1">The sequence shown here is derived from an EMBL/GenBank/DDBJ whole genome shotgun (WGS) entry which is preliminary data.</text>
</comment>
<dbReference type="AlphaFoldDB" id="A0AAN7Z7P9"/>
<gene>
    <name evidence="1" type="ORF">RRF57_009241</name>
</gene>
<reference evidence="1 2" key="1">
    <citation type="submission" date="2023-10" db="EMBL/GenBank/DDBJ databases">
        <title>Draft genome sequence of Xylaria bambusicola isolate GMP-LS, the root and basal stem rot pathogen of sugarcane in Indonesia.</title>
        <authorList>
            <person name="Selvaraj P."/>
            <person name="Muralishankar V."/>
            <person name="Muruganantham S."/>
            <person name="Sp S."/>
            <person name="Haryani S."/>
            <person name="Lau K.J.X."/>
            <person name="Naqvi N.I."/>
        </authorList>
    </citation>
    <scope>NUCLEOTIDE SEQUENCE [LARGE SCALE GENOMIC DNA]</scope>
    <source>
        <strain evidence="1">GMP-LS</strain>
    </source>
</reference>
<evidence type="ECO:0000313" key="1">
    <source>
        <dbReference type="EMBL" id="KAK5633527.1"/>
    </source>
</evidence>
<protein>
    <submittedName>
        <fullName evidence="1">Uncharacterized protein</fullName>
    </submittedName>
</protein>
<organism evidence="1 2">
    <name type="scientific">Xylaria bambusicola</name>
    <dbReference type="NCBI Taxonomy" id="326684"/>
    <lineage>
        <taxon>Eukaryota</taxon>
        <taxon>Fungi</taxon>
        <taxon>Dikarya</taxon>
        <taxon>Ascomycota</taxon>
        <taxon>Pezizomycotina</taxon>
        <taxon>Sordariomycetes</taxon>
        <taxon>Xylariomycetidae</taxon>
        <taxon>Xylariales</taxon>
        <taxon>Xylariaceae</taxon>
        <taxon>Xylaria</taxon>
    </lineage>
</organism>
<name>A0AAN7Z7P9_9PEZI</name>
<dbReference type="EMBL" id="JAWHQM010000033">
    <property type="protein sequence ID" value="KAK5633527.1"/>
    <property type="molecule type" value="Genomic_DNA"/>
</dbReference>
<sequence length="214" mass="24435">MTESLCSAFCQTHTELLCDQERKKLSDAWSTSAASKVLFVSIEVDLLNSQGPDISEIVLSFWSPGTSRDIQTLLWVLDTGIFNIKEHRGRKISDIEYERAKLVPLDEISAHLDEVFRNFRRQYERIFLVGYKVNNTLSLIGNVWVPPEGTETIDTERAWRSQHNSKDLTFKQCIEGVPELHGYSSSLEDVGVKAELDIRLLQAQAEIYQQNSQL</sequence>
<evidence type="ECO:0000313" key="2">
    <source>
        <dbReference type="Proteomes" id="UP001305414"/>
    </source>
</evidence>
<dbReference type="Proteomes" id="UP001305414">
    <property type="component" value="Unassembled WGS sequence"/>
</dbReference>
<keyword evidence="2" id="KW-1185">Reference proteome</keyword>
<proteinExistence type="predicted"/>